<sequence length="492" mass="54747">MTTPDSQIIIVGAGIFGLSTSLWLARSGYKNVTVFDRCAFDNNFYDPSNGCDGASADINKVFRTSYADRQQYQNLAIEARQLWLEWNEAVASAEDLPPGMTAEDKLLLTCGCYFLAEGRTMSEHNDQSLKTMERHAPELRKRQFVKGHGQDEDRLRTIGAQWARKLHILDGINDGETNGFLDIEAGITIADKACVYARHLCERAGVKFVLGDTRGRMDNLIIEKRGAKQRATGIQTSDSKSHYADVVIVACGGWTASLIPEAHRSIETTAGTVAFVDVPRDRLDLWAKFHPDNCPVWVYRANQGGEFFEGYGFPITKQGRVKFGFRGTKFTNFADHPTEPNLRISTPRTAYSANPLKTVPLAGLTKLKAVVGQAFPELKELGLSDTKLCWYTDSIDNHWLIDYIPGYSDSLFICTGGSGHAFKFLPILGRHVKNQLERVADQFTPLWKWRVAEEGKANNGLSEGEAGPRALTKVRMAQRSDLQFGKPVVSKL</sequence>
<dbReference type="Pfam" id="PF01266">
    <property type="entry name" value="DAO"/>
    <property type="match status" value="1"/>
</dbReference>
<keyword evidence="3" id="KW-0285">Flavoprotein</keyword>
<evidence type="ECO:0000256" key="5">
    <source>
        <dbReference type="ARBA" id="ARBA00023002"/>
    </source>
</evidence>
<keyword evidence="8" id="KW-1185">Reference proteome</keyword>
<comment type="cofactor">
    <cofactor evidence="1">
        <name>FAD</name>
        <dbReference type="ChEBI" id="CHEBI:57692"/>
    </cofactor>
</comment>
<evidence type="ECO:0000313" key="7">
    <source>
        <dbReference type="EMBL" id="RSL92803.1"/>
    </source>
</evidence>
<evidence type="ECO:0000256" key="3">
    <source>
        <dbReference type="ARBA" id="ARBA00022630"/>
    </source>
</evidence>
<dbReference type="AlphaFoldDB" id="A0A428SSQ4"/>
<organism evidence="7 8">
    <name type="scientific">Fusarium ambrosium</name>
    <dbReference type="NCBI Taxonomy" id="131363"/>
    <lineage>
        <taxon>Eukaryota</taxon>
        <taxon>Fungi</taxon>
        <taxon>Dikarya</taxon>
        <taxon>Ascomycota</taxon>
        <taxon>Pezizomycotina</taxon>
        <taxon>Sordariomycetes</taxon>
        <taxon>Hypocreomycetidae</taxon>
        <taxon>Hypocreales</taxon>
        <taxon>Nectriaceae</taxon>
        <taxon>Fusarium</taxon>
        <taxon>Fusarium solani species complex</taxon>
    </lineage>
</organism>
<dbReference type="SUPFAM" id="SSF51905">
    <property type="entry name" value="FAD/NAD(P)-binding domain"/>
    <property type="match status" value="1"/>
</dbReference>
<comment type="caution">
    <text evidence="7">The sequence shown here is derived from an EMBL/GenBank/DDBJ whole genome shotgun (WGS) entry which is preliminary data.</text>
</comment>
<dbReference type="Gene3D" id="3.50.50.60">
    <property type="entry name" value="FAD/NAD(P)-binding domain"/>
    <property type="match status" value="1"/>
</dbReference>
<dbReference type="GO" id="GO:0050660">
    <property type="term" value="F:flavin adenine dinucleotide binding"/>
    <property type="evidence" value="ECO:0007669"/>
    <property type="project" value="InterPro"/>
</dbReference>
<evidence type="ECO:0000313" key="8">
    <source>
        <dbReference type="Proteomes" id="UP000288429"/>
    </source>
</evidence>
<evidence type="ECO:0000256" key="1">
    <source>
        <dbReference type="ARBA" id="ARBA00001974"/>
    </source>
</evidence>
<evidence type="ECO:0000259" key="6">
    <source>
        <dbReference type="Pfam" id="PF01266"/>
    </source>
</evidence>
<comment type="similarity">
    <text evidence="2">Belongs to the MSOX/MTOX family.</text>
</comment>
<dbReference type="InterPro" id="IPR036188">
    <property type="entry name" value="FAD/NAD-bd_sf"/>
</dbReference>
<feature type="domain" description="FAD dependent oxidoreductase" evidence="6">
    <location>
        <begin position="8"/>
        <end position="432"/>
    </location>
</feature>
<gene>
    <name evidence="7" type="ORF">CDV31_015009</name>
</gene>
<dbReference type="EMBL" id="NIZV01000369">
    <property type="protein sequence ID" value="RSL92803.1"/>
    <property type="molecule type" value="Genomic_DNA"/>
</dbReference>
<dbReference type="InterPro" id="IPR006076">
    <property type="entry name" value="FAD-dep_OxRdtase"/>
</dbReference>
<dbReference type="Proteomes" id="UP000288429">
    <property type="component" value="Unassembled WGS sequence"/>
</dbReference>
<dbReference type="InterPro" id="IPR045170">
    <property type="entry name" value="MTOX"/>
</dbReference>
<dbReference type="PANTHER" id="PTHR10961:SF15">
    <property type="entry name" value="FAD DEPENDENT OXIDOREDUCTASE DOMAIN-CONTAINING PROTEIN"/>
    <property type="match status" value="1"/>
</dbReference>
<protein>
    <recommendedName>
        <fullName evidence="6">FAD dependent oxidoreductase domain-containing protein</fullName>
    </recommendedName>
</protein>
<keyword evidence="5" id="KW-0560">Oxidoreductase</keyword>
<keyword evidence="4" id="KW-0274">FAD</keyword>
<accession>A0A428SSQ4</accession>
<dbReference type="PANTHER" id="PTHR10961">
    <property type="entry name" value="PEROXISOMAL SARCOSINE OXIDASE"/>
    <property type="match status" value="1"/>
</dbReference>
<evidence type="ECO:0000256" key="2">
    <source>
        <dbReference type="ARBA" id="ARBA00010989"/>
    </source>
</evidence>
<name>A0A428SSQ4_9HYPO</name>
<dbReference type="Gene3D" id="3.30.9.10">
    <property type="entry name" value="D-Amino Acid Oxidase, subunit A, domain 2"/>
    <property type="match status" value="1"/>
</dbReference>
<dbReference type="GO" id="GO:0008115">
    <property type="term" value="F:sarcosine oxidase activity"/>
    <property type="evidence" value="ECO:0007669"/>
    <property type="project" value="TreeGrafter"/>
</dbReference>
<evidence type="ECO:0000256" key="4">
    <source>
        <dbReference type="ARBA" id="ARBA00022827"/>
    </source>
</evidence>
<reference evidence="7 8" key="1">
    <citation type="submission" date="2017-06" db="EMBL/GenBank/DDBJ databases">
        <title>Cmopartive genomic analysis of Ambrosia Fusariam Clade fungi.</title>
        <authorList>
            <person name="Stajich J.E."/>
            <person name="Carrillo J."/>
            <person name="Kijimoto T."/>
            <person name="Eskalen A."/>
            <person name="O'Donnell K."/>
            <person name="Kasson M."/>
        </authorList>
    </citation>
    <scope>NUCLEOTIDE SEQUENCE [LARGE SCALE GENOMIC DNA]</scope>
    <source>
        <strain evidence="7 8">NRRL 20438</strain>
    </source>
</reference>
<proteinExistence type="inferred from homology"/>